<accession>A0AAV5PFM5</accession>
<dbReference type="GO" id="GO:0016491">
    <property type="term" value="F:oxidoreductase activity"/>
    <property type="evidence" value="ECO:0007669"/>
    <property type="project" value="UniProtKB-KW"/>
</dbReference>
<dbReference type="EMBL" id="BSWK01000047">
    <property type="protein sequence ID" value="GMB87414.1"/>
    <property type="molecule type" value="Genomic_DNA"/>
</dbReference>
<reference evidence="2" key="1">
    <citation type="submission" date="2023-04" db="EMBL/GenBank/DDBJ databases">
        <title>Draft genome sequences of Lactobacillus delbrueckii subsp. bulgaricus ME-900 and ME-901 with improved acid tolerance.</title>
        <authorList>
            <person name="Ishida T."/>
            <person name="Yamamoto E."/>
            <person name="Koizumi A."/>
            <person name="Fujiwara S."/>
            <person name="Makino S."/>
            <person name="Kano H."/>
            <person name="Kimura K."/>
        </authorList>
    </citation>
    <scope>NUCLEOTIDE SEQUENCE</scope>
    <source>
        <strain evidence="2">ME-900</strain>
    </source>
</reference>
<evidence type="ECO:0000313" key="3">
    <source>
        <dbReference type="Proteomes" id="UP001165243"/>
    </source>
</evidence>
<evidence type="ECO:0000256" key="1">
    <source>
        <dbReference type="ARBA" id="ARBA00023002"/>
    </source>
</evidence>
<dbReference type="Gene3D" id="3.30.43.10">
    <property type="entry name" value="Uridine Diphospho-n-acetylenolpyruvylglucosamine Reductase, domain 2"/>
    <property type="match status" value="1"/>
</dbReference>
<dbReference type="InterPro" id="IPR016167">
    <property type="entry name" value="FAD-bd_PCMH_sub1"/>
</dbReference>
<dbReference type="AlphaFoldDB" id="A0AAV5PFM5"/>
<keyword evidence="1" id="KW-0560">Oxidoreductase</keyword>
<organism evidence="2 3">
    <name type="scientific">Lactobacillus delbrueckii subsp. bulgaricus</name>
    <dbReference type="NCBI Taxonomy" id="1585"/>
    <lineage>
        <taxon>Bacteria</taxon>
        <taxon>Bacillati</taxon>
        <taxon>Bacillota</taxon>
        <taxon>Bacilli</taxon>
        <taxon>Lactobacillales</taxon>
        <taxon>Lactobacillaceae</taxon>
        <taxon>Lactobacillus</taxon>
    </lineage>
</organism>
<name>A0AAV5PFM5_LACDE</name>
<comment type="caution">
    <text evidence="2">The sequence shown here is derived from an EMBL/GenBank/DDBJ whole genome shotgun (WGS) entry which is preliminary data.</text>
</comment>
<sequence>MNFSAYNTDEIIDFLQEQVKDGIVKTDKDSLQTVSYSQNLPGQHGLALALVEAGSIADVQGVMRAARRFHLPVVSQNRFTSTVVGADAVDHAIILSTAS</sequence>
<protein>
    <submittedName>
        <fullName evidence="2">Uncharacterized protein</fullName>
    </submittedName>
</protein>
<dbReference type="Proteomes" id="UP001165243">
    <property type="component" value="Unassembled WGS sequence"/>
</dbReference>
<dbReference type="GO" id="GO:0050660">
    <property type="term" value="F:flavin adenine dinucleotide binding"/>
    <property type="evidence" value="ECO:0007669"/>
    <property type="project" value="InterPro"/>
</dbReference>
<dbReference type="SUPFAM" id="SSF56176">
    <property type="entry name" value="FAD-binding/transporter-associated domain-like"/>
    <property type="match status" value="1"/>
</dbReference>
<proteinExistence type="predicted"/>
<dbReference type="InterPro" id="IPR036318">
    <property type="entry name" value="FAD-bd_PCMH-like_sf"/>
</dbReference>
<gene>
    <name evidence="2" type="ORF">ME0900_17880</name>
</gene>
<evidence type="ECO:0000313" key="2">
    <source>
        <dbReference type="EMBL" id="GMB87414.1"/>
    </source>
</evidence>